<evidence type="ECO:0000256" key="10">
    <source>
        <dbReference type="ARBA" id="ARBA00030772"/>
    </source>
</evidence>
<keyword evidence="5" id="KW-1003">Cell membrane</keyword>
<protein>
    <recommendedName>
        <fullName evidence="3">Type II secretion system protein N</fullName>
    </recommendedName>
    <alternativeName>
        <fullName evidence="10">General secretion pathway protein N</fullName>
    </alternativeName>
</protein>
<evidence type="ECO:0000313" key="12">
    <source>
        <dbReference type="EMBL" id="URI10627.1"/>
    </source>
</evidence>
<proteinExistence type="inferred from homology"/>
<evidence type="ECO:0000256" key="1">
    <source>
        <dbReference type="ARBA" id="ARBA00004533"/>
    </source>
</evidence>
<evidence type="ECO:0000256" key="4">
    <source>
        <dbReference type="ARBA" id="ARBA00022448"/>
    </source>
</evidence>
<comment type="subcellular location">
    <subcellularLocation>
        <location evidence="1">Cell inner membrane</location>
    </subcellularLocation>
</comment>
<accession>A0ABY4SB94</accession>
<evidence type="ECO:0000256" key="9">
    <source>
        <dbReference type="ARBA" id="ARBA00023136"/>
    </source>
</evidence>
<dbReference type="Proteomes" id="UP001056201">
    <property type="component" value="Chromosome 2"/>
</dbReference>
<keyword evidence="8" id="KW-0653">Protein transport</keyword>
<feature type="transmembrane region" description="Helical" evidence="11">
    <location>
        <begin position="33"/>
        <end position="56"/>
    </location>
</feature>
<organism evidence="12 13">
    <name type="scientific">Aquincola tertiaricarbonis</name>
    <dbReference type="NCBI Taxonomy" id="391953"/>
    <lineage>
        <taxon>Bacteria</taxon>
        <taxon>Pseudomonadati</taxon>
        <taxon>Pseudomonadota</taxon>
        <taxon>Betaproteobacteria</taxon>
        <taxon>Burkholderiales</taxon>
        <taxon>Sphaerotilaceae</taxon>
        <taxon>Aquincola</taxon>
    </lineage>
</organism>
<name>A0ABY4SB94_AQUTE</name>
<evidence type="ECO:0000256" key="7">
    <source>
        <dbReference type="ARBA" id="ARBA00022692"/>
    </source>
</evidence>
<evidence type="ECO:0000256" key="8">
    <source>
        <dbReference type="ARBA" id="ARBA00022927"/>
    </source>
</evidence>
<evidence type="ECO:0000256" key="11">
    <source>
        <dbReference type="SAM" id="Phobius"/>
    </source>
</evidence>
<evidence type="ECO:0000256" key="3">
    <source>
        <dbReference type="ARBA" id="ARBA00021563"/>
    </source>
</evidence>
<keyword evidence="4" id="KW-0813">Transport</keyword>
<evidence type="ECO:0000256" key="2">
    <source>
        <dbReference type="ARBA" id="ARBA00007208"/>
    </source>
</evidence>
<evidence type="ECO:0000256" key="5">
    <source>
        <dbReference type="ARBA" id="ARBA00022475"/>
    </source>
</evidence>
<keyword evidence="6" id="KW-0997">Cell inner membrane</keyword>
<dbReference type="RefSeq" id="WP_250198833.1">
    <property type="nucleotide sequence ID" value="NZ_CP097636.1"/>
</dbReference>
<keyword evidence="13" id="KW-1185">Reference proteome</keyword>
<evidence type="ECO:0000256" key="6">
    <source>
        <dbReference type="ARBA" id="ARBA00022519"/>
    </source>
</evidence>
<gene>
    <name evidence="12" type="ORF">MW290_16675</name>
</gene>
<sequence>MTRWTALRPRRAARAAIAPAATDTATPRRSRRWALLGAALGLLAGVVAFLPAAWLARGIASATDQHLLFTQTRGTVWSGSALPVLTAGPESRTALALPGRLEWSLHWRGLSLELQLRQPCCLAAPLVLQLQPGLDRLRVTLLPPANGGLVGQWPAAWLAGLGTPWNAVQLSGTVRLRTPGLTLEQVAGRSRFTGEATLELTHAATPLAPIDTLGSYQLVLRGDAASGNASTITLTTLEGALQASGQGQWGEGRLRFRGELRAVDGQEGALSNLLNIVGRRQGALSVISIG</sequence>
<comment type="similarity">
    <text evidence="2">Belongs to the GSP N family.</text>
</comment>
<keyword evidence="9 11" id="KW-0472">Membrane</keyword>
<dbReference type="InterPro" id="IPR022792">
    <property type="entry name" value="T2SS_protein-GspN"/>
</dbReference>
<dbReference type="EMBL" id="CP097636">
    <property type="protein sequence ID" value="URI10627.1"/>
    <property type="molecule type" value="Genomic_DNA"/>
</dbReference>
<reference evidence="12" key="1">
    <citation type="submission" date="2022-05" db="EMBL/GenBank/DDBJ databases">
        <title>An RpoN-dependent PEP-CTERM gene is involved in floc formation of an Aquincola tertiaricarbonis strain.</title>
        <authorList>
            <person name="Qiu D."/>
            <person name="Xia M."/>
        </authorList>
    </citation>
    <scope>NUCLEOTIDE SEQUENCE</scope>
    <source>
        <strain evidence="12">RN12</strain>
    </source>
</reference>
<evidence type="ECO:0000313" key="13">
    <source>
        <dbReference type="Proteomes" id="UP001056201"/>
    </source>
</evidence>
<keyword evidence="7 11" id="KW-0812">Transmembrane</keyword>
<keyword evidence="11" id="KW-1133">Transmembrane helix</keyword>
<dbReference type="Pfam" id="PF01203">
    <property type="entry name" value="T2SSN"/>
    <property type="match status" value="1"/>
</dbReference>